<dbReference type="Gene3D" id="1.10.30.50">
    <property type="match status" value="1"/>
</dbReference>
<dbReference type="GO" id="GO:0008270">
    <property type="term" value="F:zinc ion binding"/>
    <property type="evidence" value="ECO:0007669"/>
    <property type="project" value="InterPro"/>
</dbReference>
<feature type="domain" description="HNH nuclease" evidence="1">
    <location>
        <begin position="40"/>
        <end position="94"/>
    </location>
</feature>
<dbReference type="EMBL" id="LR798321">
    <property type="protein sequence ID" value="CAB5223463.1"/>
    <property type="molecule type" value="Genomic_DNA"/>
</dbReference>
<dbReference type="InterPro" id="IPR052892">
    <property type="entry name" value="NA-targeting_endonuclease"/>
</dbReference>
<dbReference type="InterPro" id="IPR003615">
    <property type="entry name" value="HNH_nuc"/>
</dbReference>
<reference evidence="2" key="1">
    <citation type="submission" date="2020-05" db="EMBL/GenBank/DDBJ databases">
        <authorList>
            <person name="Chiriac C."/>
            <person name="Salcher M."/>
            <person name="Ghai R."/>
            <person name="Kavagutti S V."/>
        </authorList>
    </citation>
    <scope>NUCLEOTIDE SEQUENCE</scope>
</reference>
<dbReference type="GO" id="GO:0003676">
    <property type="term" value="F:nucleic acid binding"/>
    <property type="evidence" value="ECO:0007669"/>
    <property type="project" value="InterPro"/>
</dbReference>
<accession>A0A6J7X846</accession>
<dbReference type="CDD" id="cd00085">
    <property type="entry name" value="HNHc"/>
    <property type="match status" value="1"/>
</dbReference>
<organism evidence="2">
    <name type="scientific">uncultured Caudovirales phage</name>
    <dbReference type="NCBI Taxonomy" id="2100421"/>
    <lineage>
        <taxon>Viruses</taxon>
        <taxon>Duplodnaviria</taxon>
        <taxon>Heunggongvirae</taxon>
        <taxon>Uroviricota</taxon>
        <taxon>Caudoviricetes</taxon>
        <taxon>Peduoviridae</taxon>
        <taxon>Maltschvirus</taxon>
        <taxon>Maltschvirus maltsch</taxon>
    </lineage>
</organism>
<dbReference type="PANTHER" id="PTHR33877">
    <property type="entry name" value="SLL1193 PROTEIN"/>
    <property type="match status" value="1"/>
</dbReference>
<evidence type="ECO:0000313" key="2">
    <source>
        <dbReference type="EMBL" id="CAB5223463.1"/>
    </source>
</evidence>
<dbReference type="InterPro" id="IPR002711">
    <property type="entry name" value="HNH"/>
</dbReference>
<dbReference type="PANTHER" id="PTHR33877:SF2">
    <property type="entry name" value="OS07G0170200 PROTEIN"/>
    <property type="match status" value="1"/>
</dbReference>
<dbReference type="SMART" id="SM00507">
    <property type="entry name" value="HNHc"/>
    <property type="match status" value="1"/>
</dbReference>
<gene>
    <name evidence="2" type="ORF">UFOVP383_61</name>
</gene>
<sequence>MGATAPFFYAIFQESVLPIPSGKCTFRACRLTMSRQFSKRQRLQILVRDHWTCGYCGEKLQPGILTQIDHVIPFSQGGRTTIDNGIASCRRCNLLKSASFDHELT</sequence>
<dbReference type="GO" id="GO:0004519">
    <property type="term" value="F:endonuclease activity"/>
    <property type="evidence" value="ECO:0007669"/>
    <property type="project" value="InterPro"/>
</dbReference>
<evidence type="ECO:0000259" key="1">
    <source>
        <dbReference type="SMART" id="SM00507"/>
    </source>
</evidence>
<protein>
    <submittedName>
        <fullName evidence="2">HNHc domain containing protein</fullName>
    </submittedName>
</protein>
<dbReference type="Pfam" id="PF01844">
    <property type="entry name" value="HNH"/>
    <property type="match status" value="1"/>
</dbReference>
<proteinExistence type="predicted"/>
<name>A0A6J7X846_9CAUD</name>